<dbReference type="Proteomes" id="UP000306409">
    <property type="component" value="Chromosome"/>
</dbReference>
<dbReference type="AlphaFoldDB" id="A0A4U7J7E1"/>
<dbReference type="EMBL" id="CP061336">
    <property type="protein sequence ID" value="QNU66515.1"/>
    <property type="molecule type" value="Genomic_DNA"/>
</dbReference>
<dbReference type="KEGG" id="rher:EHE19_016905"/>
<protein>
    <submittedName>
        <fullName evidence="1">Uncharacterized protein</fullName>
    </submittedName>
</protein>
<sequence>MDCEKKLHEREEMTIADTWAIGFSKDETVGLLKMIIPAATVLLIAAGAYKNNYTASGKFFGLEFNLCPHK</sequence>
<reference evidence="1 2" key="1">
    <citation type="submission" date="2020-09" db="EMBL/GenBank/DDBJ databases">
        <title>Characterization and genome sequencing of Ruminiclostridium sp. nov. MA18.</title>
        <authorList>
            <person name="Rettenmaier R."/>
            <person name="Kowollik M.-L."/>
            <person name="Liebl W."/>
            <person name="Zverlov V."/>
        </authorList>
    </citation>
    <scope>NUCLEOTIDE SEQUENCE [LARGE SCALE GENOMIC DNA]</scope>
    <source>
        <strain evidence="1 2">MA18</strain>
    </source>
</reference>
<gene>
    <name evidence="1" type="ORF">EHE19_016905</name>
</gene>
<evidence type="ECO:0000313" key="2">
    <source>
        <dbReference type="Proteomes" id="UP000306409"/>
    </source>
</evidence>
<dbReference type="RefSeq" id="WP_137698982.1">
    <property type="nucleotide sequence ID" value="NZ_CP061336.1"/>
</dbReference>
<name>A0A4U7J7E1_9FIRM</name>
<organism evidence="1 2">
    <name type="scientific">Ruminiclostridium herbifermentans</name>
    <dbReference type="NCBI Taxonomy" id="2488810"/>
    <lineage>
        <taxon>Bacteria</taxon>
        <taxon>Bacillati</taxon>
        <taxon>Bacillota</taxon>
        <taxon>Clostridia</taxon>
        <taxon>Eubacteriales</taxon>
        <taxon>Oscillospiraceae</taxon>
        <taxon>Ruminiclostridium</taxon>
    </lineage>
</organism>
<keyword evidence="2" id="KW-1185">Reference proteome</keyword>
<evidence type="ECO:0000313" key="1">
    <source>
        <dbReference type="EMBL" id="QNU66515.1"/>
    </source>
</evidence>
<proteinExistence type="predicted"/>
<accession>A0A4U7J7E1</accession>